<keyword evidence="2" id="KW-1185">Reference proteome</keyword>
<dbReference type="EMBL" id="BAAACI010000001">
    <property type="protein sequence ID" value="GAA0766249.1"/>
    <property type="molecule type" value="Genomic_DNA"/>
</dbReference>
<reference evidence="1 2" key="1">
    <citation type="journal article" date="2019" name="Int. J. Syst. Evol. Microbiol.">
        <title>The Global Catalogue of Microorganisms (GCM) 10K type strain sequencing project: providing services to taxonomists for standard genome sequencing and annotation.</title>
        <authorList>
            <consortium name="The Broad Institute Genomics Platform"/>
            <consortium name="The Broad Institute Genome Sequencing Center for Infectious Disease"/>
            <person name="Wu L."/>
            <person name="Ma J."/>
        </authorList>
    </citation>
    <scope>NUCLEOTIDE SEQUENCE [LARGE SCALE GENOMIC DNA]</scope>
    <source>
        <strain evidence="1 2">JCM 1417</strain>
    </source>
</reference>
<comment type="caution">
    <text evidence="1">The sequence shown here is derived from an EMBL/GenBank/DDBJ whole genome shotgun (WGS) entry which is preliminary data.</text>
</comment>
<accession>A0ABN1KHE2</accession>
<evidence type="ECO:0000313" key="1">
    <source>
        <dbReference type="EMBL" id="GAA0766249.1"/>
    </source>
</evidence>
<protein>
    <submittedName>
        <fullName evidence="1">Uncharacterized protein</fullName>
    </submittedName>
</protein>
<name>A0ABN1KHE2_CLOSU</name>
<dbReference type="RefSeq" id="WP_343823091.1">
    <property type="nucleotide sequence ID" value="NZ_BAAACI010000001.1"/>
</dbReference>
<gene>
    <name evidence="1" type="ORF">GCM10008908_03720</name>
</gene>
<evidence type="ECO:0000313" key="2">
    <source>
        <dbReference type="Proteomes" id="UP001501047"/>
    </source>
</evidence>
<dbReference type="Proteomes" id="UP001501047">
    <property type="component" value="Unassembled WGS sequence"/>
</dbReference>
<sequence>MAYTWKRNWILPYESIWGSVEKFKYANAITDRNFSKIIEAKSKRNTIYIYPSMYACNNNIDLKTLTKILNIDVFKKTHDELEEFLGCIYNAPDFKKYMVRTWRYCPECIKNGYHSICNQLIFFDKCLFTN</sequence>
<organism evidence="1 2">
    <name type="scientific">Clostridium subterminale</name>
    <dbReference type="NCBI Taxonomy" id="1550"/>
    <lineage>
        <taxon>Bacteria</taxon>
        <taxon>Bacillati</taxon>
        <taxon>Bacillota</taxon>
        <taxon>Clostridia</taxon>
        <taxon>Eubacteriales</taxon>
        <taxon>Clostridiaceae</taxon>
        <taxon>Clostridium</taxon>
    </lineage>
</organism>
<proteinExistence type="predicted"/>